<dbReference type="Gene3D" id="3.40.50.2300">
    <property type="match status" value="1"/>
</dbReference>
<protein>
    <recommendedName>
        <fullName evidence="1">Phosphate regulon transcriptional regulatory protein PhoB</fullName>
    </recommendedName>
</protein>
<keyword evidence="13" id="KW-1185">Reference proteome</keyword>
<dbReference type="FunFam" id="1.10.10.10:FF:000018">
    <property type="entry name" value="DNA-binding response regulator ResD"/>
    <property type="match status" value="1"/>
</dbReference>
<dbReference type="InterPro" id="IPR039420">
    <property type="entry name" value="WalR-like"/>
</dbReference>
<dbReference type="PANTHER" id="PTHR48111">
    <property type="entry name" value="REGULATOR OF RPOS"/>
    <property type="match status" value="1"/>
</dbReference>
<keyword evidence="6" id="KW-0804">Transcription</keyword>
<gene>
    <name evidence="12" type="ORF">L0Y14_10595</name>
</gene>
<evidence type="ECO:0000256" key="6">
    <source>
        <dbReference type="ARBA" id="ARBA00023163"/>
    </source>
</evidence>
<dbReference type="InterPro" id="IPR036388">
    <property type="entry name" value="WH-like_DNA-bd_sf"/>
</dbReference>
<keyword evidence="5 9" id="KW-0238">DNA-binding</keyword>
<dbReference type="GO" id="GO:0000156">
    <property type="term" value="F:phosphorelay response regulator activity"/>
    <property type="evidence" value="ECO:0007669"/>
    <property type="project" value="TreeGrafter"/>
</dbReference>
<accession>A0A9J6ZUQ6</accession>
<dbReference type="PROSITE" id="PS51755">
    <property type="entry name" value="OMPR_PHOB"/>
    <property type="match status" value="1"/>
</dbReference>
<evidence type="ECO:0000259" key="11">
    <source>
        <dbReference type="PROSITE" id="PS51755"/>
    </source>
</evidence>
<dbReference type="Pfam" id="PF00072">
    <property type="entry name" value="Response_reg"/>
    <property type="match status" value="1"/>
</dbReference>
<dbReference type="Proteomes" id="UP001056649">
    <property type="component" value="Chromosome"/>
</dbReference>
<dbReference type="KEGG" id="eps:L0Y14_10595"/>
<dbReference type="EMBL" id="CP090569">
    <property type="protein sequence ID" value="USF86587.1"/>
    <property type="molecule type" value="Genomic_DNA"/>
</dbReference>
<dbReference type="SUPFAM" id="SSF52172">
    <property type="entry name" value="CheY-like"/>
    <property type="match status" value="1"/>
</dbReference>
<dbReference type="CDD" id="cd00383">
    <property type="entry name" value="trans_reg_C"/>
    <property type="match status" value="1"/>
</dbReference>
<dbReference type="SMART" id="SM00448">
    <property type="entry name" value="REC"/>
    <property type="match status" value="1"/>
</dbReference>
<sequence>MRRRVLIVEDEPDIARLVRSHLNDIGCDADIAGDGATAMQRFNGGDYQLVVLDLMLPDTDGLSLCRQMRQSGDYLPILMLTAKSGELDRVLGLEMGADDYLSKPFSIAELLARIKALFRRVDALSQQRDESPVEEQIRCGGLQIDVVRRGVQVDGRAVELTAREFDLLLFFARQPGRVFSRVQLLDQVWGYNHEGYEHTVNSHINRLRAKIESEPSKPRYVLTVWGVGYKFADDSG</sequence>
<evidence type="ECO:0000313" key="13">
    <source>
        <dbReference type="Proteomes" id="UP001056649"/>
    </source>
</evidence>
<keyword evidence="2 8" id="KW-0597">Phosphoprotein</keyword>
<dbReference type="InterPro" id="IPR001789">
    <property type="entry name" value="Sig_transdc_resp-reg_receiver"/>
</dbReference>
<evidence type="ECO:0000256" key="5">
    <source>
        <dbReference type="ARBA" id="ARBA00023125"/>
    </source>
</evidence>
<evidence type="ECO:0000256" key="8">
    <source>
        <dbReference type="PROSITE-ProRule" id="PRU00169"/>
    </source>
</evidence>
<keyword evidence="3" id="KW-0902">Two-component regulatory system</keyword>
<dbReference type="PANTHER" id="PTHR48111:SF1">
    <property type="entry name" value="TWO-COMPONENT RESPONSE REGULATOR ORR33"/>
    <property type="match status" value="1"/>
</dbReference>
<dbReference type="RefSeq" id="WP_005961825.1">
    <property type="nucleotide sequence ID" value="NZ_CP090569.1"/>
</dbReference>
<evidence type="ECO:0000256" key="3">
    <source>
        <dbReference type="ARBA" id="ARBA00023012"/>
    </source>
</evidence>
<feature type="domain" description="OmpR/PhoB-type" evidence="11">
    <location>
        <begin position="134"/>
        <end position="233"/>
    </location>
</feature>
<evidence type="ECO:0000256" key="2">
    <source>
        <dbReference type="ARBA" id="ARBA00022553"/>
    </source>
</evidence>
<dbReference type="SUPFAM" id="SSF46894">
    <property type="entry name" value="C-terminal effector domain of the bipartite response regulators"/>
    <property type="match status" value="1"/>
</dbReference>
<dbReference type="Gene3D" id="1.10.10.10">
    <property type="entry name" value="Winged helix-like DNA-binding domain superfamily/Winged helix DNA-binding domain"/>
    <property type="match status" value="1"/>
</dbReference>
<keyword evidence="4" id="KW-0805">Transcription regulation</keyword>
<dbReference type="GO" id="GO:0032993">
    <property type="term" value="C:protein-DNA complex"/>
    <property type="evidence" value="ECO:0007669"/>
    <property type="project" value="TreeGrafter"/>
</dbReference>
<evidence type="ECO:0000256" key="1">
    <source>
        <dbReference type="ARBA" id="ARBA00013332"/>
    </source>
</evidence>
<proteinExistence type="predicted"/>
<dbReference type="InterPro" id="IPR016032">
    <property type="entry name" value="Sig_transdc_resp-reg_C-effctor"/>
</dbReference>
<dbReference type="PROSITE" id="PS50110">
    <property type="entry name" value="RESPONSE_REGULATORY"/>
    <property type="match status" value="1"/>
</dbReference>
<comment type="function">
    <text evidence="7">This protein is a positive regulator for the phosphate regulon. Transcription of this operon is positively regulated by PhoB and PhoR when phosphate is limited.</text>
</comment>
<feature type="DNA-binding region" description="OmpR/PhoB-type" evidence="9">
    <location>
        <begin position="134"/>
        <end position="233"/>
    </location>
</feature>
<evidence type="ECO:0000313" key="12">
    <source>
        <dbReference type="EMBL" id="USF86587.1"/>
    </source>
</evidence>
<feature type="modified residue" description="4-aspartylphosphate" evidence="8">
    <location>
        <position position="53"/>
    </location>
</feature>
<evidence type="ECO:0000259" key="10">
    <source>
        <dbReference type="PROSITE" id="PS50110"/>
    </source>
</evidence>
<dbReference type="FunFam" id="3.40.50.2300:FF:000001">
    <property type="entry name" value="DNA-binding response regulator PhoB"/>
    <property type="match status" value="1"/>
</dbReference>
<dbReference type="GO" id="GO:0000976">
    <property type="term" value="F:transcription cis-regulatory region binding"/>
    <property type="evidence" value="ECO:0007669"/>
    <property type="project" value="TreeGrafter"/>
</dbReference>
<organism evidence="12 13">
    <name type="scientific">Candidatus Endoriftia persephonae</name>
    <dbReference type="NCBI Taxonomy" id="393765"/>
    <lineage>
        <taxon>Bacteria</taxon>
        <taxon>Pseudomonadati</taxon>
        <taxon>Pseudomonadota</taxon>
        <taxon>Gammaproteobacteria</taxon>
        <taxon>Chromatiales</taxon>
        <taxon>Sedimenticolaceae</taxon>
        <taxon>Candidatus Endoriftia</taxon>
    </lineage>
</organism>
<name>A0A9J6ZUQ6_9GAMM</name>
<evidence type="ECO:0000256" key="4">
    <source>
        <dbReference type="ARBA" id="ARBA00023015"/>
    </source>
</evidence>
<dbReference type="Pfam" id="PF00486">
    <property type="entry name" value="Trans_reg_C"/>
    <property type="match status" value="1"/>
</dbReference>
<dbReference type="InterPro" id="IPR011006">
    <property type="entry name" value="CheY-like_superfamily"/>
</dbReference>
<dbReference type="SMART" id="SM00862">
    <property type="entry name" value="Trans_reg_C"/>
    <property type="match status" value="1"/>
</dbReference>
<reference evidence="12" key="1">
    <citation type="journal article" date="2022" name="Mol. Ecol. Resour.">
        <title>The complete and closed genome of the facultative generalist Candidatus Endoriftia persephone from deep-sea hydrothermal vents.</title>
        <authorList>
            <person name="de Oliveira A.L."/>
            <person name="Srivastava A."/>
            <person name="Espada-Hinojosa S."/>
            <person name="Bright M."/>
        </authorList>
    </citation>
    <scope>NUCLEOTIDE SEQUENCE</scope>
    <source>
        <strain evidence="12">Tica-EPR-9o50.N</strain>
    </source>
</reference>
<evidence type="ECO:0000256" key="9">
    <source>
        <dbReference type="PROSITE-ProRule" id="PRU01091"/>
    </source>
</evidence>
<dbReference type="GO" id="GO:0006355">
    <property type="term" value="P:regulation of DNA-templated transcription"/>
    <property type="evidence" value="ECO:0007669"/>
    <property type="project" value="InterPro"/>
</dbReference>
<dbReference type="AlphaFoldDB" id="A0A9J6ZUQ6"/>
<dbReference type="GO" id="GO:0005829">
    <property type="term" value="C:cytosol"/>
    <property type="evidence" value="ECO:0007669"/>
    <property type="project" value="TreeGrafter"/>
</dbReference>
<dbReference type="Gene3D" id="6.10.250.690">
    <property type="match status" value="1"/>
</dbReference>
<evidence type="ECO:0000256" key="7">
    <source>
        <dbReference type="ARBA" id="ARBA00024735"/>
    </source>
</evidence>
<dbReference type="InterPro" id="IPR001867">
    <property type="entry name" value="OmpR/PhoB-type_DNA-bd"/>
</dbReference>
<feature type="domain" description="Response regulatory" evidence="10">
    <location>
        <begin position="4"/>
        <end position="118"/>
    </location>
</feature>